<dbReference type="AlphaFoldDB" id="Q22U89"/>
<dbReference type="InterPro" id="IPR057361">
    <property type="entry name" value="TPR_WDR35"/>
</dbReference>
<reference evidence="17 18" key="2">
    <citation type="journal article" date="2023" name="Nat. Commun.">
        <title>Structural insight into the intraflagellar transport complex IFT-A and its assembly in the anterograde IFT train.</title>
        <authorList>
            <person name="Ma Y."/>
            <person name="He J."/>
            <person name="Li S."/>
            <person name="Yao D."/>
            <person name="Huang C."/>
            <person name="Wu J."/>
            <person name="Lei M."/>
        </authorList>
    </citation>
    <scope>STRUCTURE BY ELECTRON MICROSCOPY (3.60 ANGSTROMS)</scope>
    <scope>DISULFIDE BONDS</scope>
</reference>
<evidence type="ECO:0000313" key="15">
    <source>
        <dbReference type="EMBL" id="EAR88798.2"/>
    </source>
</evidence>
<proteinExistence type="evidence at protein level"/>
<dbReference type="PDB" id="8HMD">
    <property type="method" value="EM"/>
    <property type="resolution" value="4.70 A"/>
    <property type="chains" value="B=1-1195"/>
</dbReference>
<dbReference type="InterPro" id="IPR056159">
    <property type="entry name" value="Beta-prop_IFT121_TULP_N"/>
</dbReference>
<dbReference type="SUPFAM" id="SSF50978">
    <property type="entry name" value="WD40 repeat-like"/>
    <property type="match status" value="1"/>
</dbReference>
<dbReference type="EMDB" id="EMD-34896"/>
<dbReference type="STRING" id="312017.Q22U89"/>
<feature type="binding site" evidence="17 18">
    <location>
        <position position="1111"/>
    </location>
    <ligand>
        <name>Zn(2+)</name>
        <dbReference type="ChEBI" id="CHEBI:29105"/>
        <label>1</label>
    </ligand>
</feature>
<evidence type="ECO:0000256" key="3">
    <source>
        <dbReference type="ARBA" id="ARBA00022574"/>
    </source>
</evidence>
<comment type="subcellular location">
    <subcellularLocation>
        <location evidence="1">Cytoplasm</location>
        <location evidence="1">Cytoskeleton</location>
        <location evidence="1">Cilium basal body</location>
    </subcellularLocation>
</comment>
<evidence type="ECO:0000313" key="16">
    <source>
        <dbReference type="Proteomes" id="UP000009168"/>
    </source>
</evidence>
<evidence type="ECO:0000256" key="1">
    <source>
        <dbReference type="ARBA" id="ARBA00004120"/>
    </source>
</evidence>
<dbReference type="GO" id="GO:0035721">
    <property type="term" value="P:intraciliary retrograde transport"/>
    <property type="evidence" value="ECO:0007669"/>
    <property type="project" value="TreeGrafter"/>
</dbReference>
<dbReference type="Gene3D" id="2.130.10.10">
    <property type="entry name" value="YVTN repeat-like/Quinoprotein amine dehydrogenase"/>
    <property type="match status" value="1"/>
</dbReference>
<evidence type="ECO:0000256" key="9">
    <source>
        <dbReference type="SAM" id="Coils"/>
    </source>
</evidence>
<evidence type="ECO:0000259" key="10">
    <source>
        <dbReference type="Pfam" id="PF23145"/>
    </source>
</evidence>
<dbReference type="InterPro" id="IPR001680">
    <property type="entry name" value="WD40_rpt"/>
</dbReference>
<dbReference type="GeneID" id="7846146"/>
<feature type="binding site" evidence="17 18">
    <location>
        <position position="1155"/>
    </location>
    <ligand>
        <name>Zn(2+)</name>
        <dbReference type="ChEBI" id="CHEBI:29105"/>
        <label>2</label>
    </ligand>
</feature>
<dbReference type="InterPro" id="IPR039857">
    <property type="entry name" value="Ift122/121"/>
</dbReference>
<dbReference type="HOGENOM" id="CLU_004048_1_0_1"/>
<keyword evidence="17 18" id="KW-0002">3D-structure</keyword>
<feature type="disulfide bond" evidence="17 18">
    <location>
        <begin position="857"/>
        <end position="876"/>
    </location>
</feature>
<dbReference type="OrthoDB" id="10260567at2759"/>
<dbReference type="KEGG" id="tet:TTHERM_00261950"/>
<dbReference type="RefSeq" id="XP_001009043.2">
    <property type="nucleotide sequence ID" value="XM_001009043.2"/>
</dbReference>
<keyword evidence="2" id="KW-0963">Cytoplasm</keyword>
<dbReference type="InParanoid" id="Q22U89"/>
<evidence type="ECO:0007829" key="17">
    <source>
        <dbReference type="PDB" id="8HMC"/>
    </source>
</evidence>
<feature type="binding site" evidence="17 18">
    <location>
        <position position="1172"/>
    </location>
    <ligand>
        <name>Zn(2+)</name>
        <dbReference type="ChEBI" id="CHEBI:29105"/>
        <label>2</label>
    </ligand>
</feature>
<keyword evidence="5" id="KW-0970">Cilium biogenesis/degradation</keyword>
<dbReference type="SUPFAM" id="SSF50998">
    <property type="entry name" value="Quinoprotein alcohol dehydrogenase-like"/>
    <property type="match status" value="1"/>
</dbReference>
<feature type="domain" description="IFT121-like zinc finger" evidence="10">
    <location>
        <begin position="1136"/>
        <end position="1179"/>
    </location>
</feature>
<dbReference type="eggNOG" id="KOG2041">
    <property type="taxonomic scope" value="Eukaryota"/>
</dbReference>
<dbReference type="GO" id="GO:0030991">
    <property type="term" value="C:intraciliary transport particle A"/>
    <property type="evidence" value="ECO:0007669"/>
    <property type="project" value="TreeGrafter"/>
</dbReference>
<evidence type="ECO:0000256" key="7">
    <source>
        <dbReference type="ARBA" id="ARBA00023212"/>
    </source>
</evidence>
<dbReference type="SMR" id="Q22U89"/>
<feature type="coiled-coil region" evidence="9">
    <location>
        <begin position="727"/>
        <end position="754"/>
    </location>
</feature>
<dbReference type="InterPro" id="IPR017233">
    <property type="entry name" value="WDR35"/>
</dbReference>
<keyword evidence="9" id="KW-0175">Coiled coil</keyword>
<dbReference type="PIRSF" id="PIRSF037536">
    <property type="entry name" value="WD_repeat_p35"/>
    <property type="match status" value="1"/>
</dbReference>
<accession>Q22U89</accession>
<keyword evidence="6" id="KW-0969">Cilium</keyword>
<dbReference type="GO" id="GO:1905515">
    <property type="term" value="P:non-motile cilium assembly"/>
    <property type="evidence" value="ECO:0007669"/>
    <property type="project" value="TreeGrafter"/>
</dbReference>
<evidence type="ECO:0000259" key="11">
    <source>
        <dbReference type="Pfam" id="PF23387"/>
    </source>
</evidence>
<evidence type="ECO:0000256" key="2">
    <source>
        <dbReference type="ARBA" id="ARBA00022490"/>
    </source>
</evidence>
<dbReference type="PANTHER" id="PTHR12764:SF5">
    <property type="entry name" value="LD29485P"/>
    <property type="match status" value="1"/>
</dbReference>
<organism evidence="15 16">
    <name type="scientific">Tetrahymena thermophila (strain SB210)</name>
    <dbReference type="NCBI Taxonomy" id="312017"/>
    <lineage>
        <taxon>Eukaryota</taxon>
        <taxon>Sar</taxon>
        <taxon>Alveolata</taxon>
        <taxon>Ciliophora</taxon>
        <taxon>Intramacronucleata</taxon>
        <taxon>Oligohymenophorea</taxon>
        <taxon>Hymenostomatida</taxon>
        <taxon>Tetrahymenina</taxon>
        <taxon>Tetrahymenidae</taxon>
        <taxon>Tetrahymena</taxon>
    </lineage>
</organism>
<feature type="binding site" evidence="17 18">
    <location>
        <position position="1175"/>
    </location>
    <ligand>
        <name>Zn(2+)</name>
        <dbReference type="ChEBI" id="CHEBI:29105"/>
        <label>2</label>
    </ligand>
</feature>
<evidence type="ECO:0007829" key="18">
    <source>
        <dbReference type="PDB" id="8HMD"/>
    </source>
</evidence>
<evidence type="ECO:0000256" key="6">
    <source>
        <dbReference type="ARBA" id="ARBA00023069"/>
    </source>
</evidence>
<dbReference type="PANTHER" id="PTHR12764">
    <property type="entry name" value="WD REPEAT DOMAIN-RELATED"/>
    <property type="match status" value="1"/>
</dbReference>
<dbReference type="InterPro" id="IPR057979">
    <property type="entry name" value="TPR_IFT121"/>
</dbReference>
<dbReference type="Proteomes" id="UP000009168">
    <property type="component" value="Unassembled WGS sequence"/>
</dbReference>
<dbReference type="SMART" id="SM00320">
    <property type="entry name" value="WD40"/>
    <property type="match status" value="5"/>
</dbReference>
<evidence type="ECO:0000259" key="12">
    <source>
        <dbReference type="Pfam" id="PF23390"/>
    </source>
</evidence>
<dbReference type="InterPro" id="IPR011047">
    <property type="entry name" value="Quinoprotein_ADH-like_sf"/>
</dbReference>
<keyword evidence="16" id="KW-1185">Reference proteome</keyword>
<feature type="domain" description="IFT121 second beta-propeller" evidence="12">
    <location>
        <begin position="343"/>
        <end position="643"/>
    </location>
</feature>
<dbReference type="InterPro" id="IPR056170">
    <property type="entry name" value="Znf_IFT121-like"/>
</dbReference>
<keyword evidence="7" id="KW-0206">Cytoskeleton</keyword>
<protein>
    <submittedName>
        <fullName evidence="15">WD40 repeat protein</fullName>
    </submittedName>
</protein>
<feature type="domain" description="IFT80/172/WDR35 TPR" evidence="11">
    <location>
        <begin position="685"/>
        <end position="772"/>
    </location>
</feature>
<dbReference type="Pfam" id="PF25170">
    <property type="entry name" value="TPR_WDR35"/>
    <property type="match status" value="1"/>
</dbReference>
<dbReference type="Pfam" id="PF23387">
    <property type="entry name" value="TPR_IFT80_172"/>
    <property type="match status" value="1"/>
</dbReference>
<feature type="domain" description="IFT121/TULP4 N-terminal" evidence="13">
    <location>
        <begin position="1"/>
        <end position="338"/>
    </location>
</feature>
<keyword evidence="4" id="KW-0677">Repeat</keyword>
<keyword evidence="3" id="KW-0853">WD repeat</keyword>
<feature type="binding site" evidence="17 18">
    <location>
        <position position="1152"/>
    </location>
    <ligand>
        <name>Zn(2+)</name>
        <dbReference type="ChEBI" id="CHEBI:29105"/>
        <label>2</label>
    </ligand>
</feature>
<evidence type="ECO:0000259" key="13">
    <source>
        <dbReference type="Pfam" id="PF24797"/>
    </source>
</evidence>
<dbReference type="GO" id="GO:0061512">
    <property type="term" value="P:protein localization to cilium"/>
    <property type="evidence" value="ECO:0007669"/>
    <property type="project" value="TreeGrafter"/>
</dbReference>
<dbReference type="InterPro" id="IPR036322">
    <property type="entry name" value="WD40_repeat_dom_sf"/>
</dbReference>
<keyword evidence="17 18" id="KW-0479">Metal-binding</keyword>
<dbReference type="Pfam" id="PF23145">
    <property type="entry name" value="Zf_2nd_IFT121"/>
    <property type="match status" value="1"/>
</dbReference>
<dbReference type="EMDB" id="EMD-34895"/>
<dbReference type="InterPro" id="IPR015943">
    <property type="entry name" value="WD40/YVTN_repeat-like_dom_sf"/>
</dbReference>
<dbReference type="PDB" id="8HMC">
    <property type="method" value="EM"/>
    <property type="resolution" value="3.60 A"/>
    <property type="chains" value="B=1-1195"/>
</dbReference>
<dbReference type="Pfam" id="PF23390">
    <property type="entry name" value="Beta-prop_WDR35_2nd"/>
    <property type="match status" value="1"/>
</dbReference>
<evidence type="ECO:0000256" key="5">
    <source>
        <dbReference type="ARBA" id="ARBA00022794"/>
    </source>
</evidence>
<evidence type="ECO:0000256" key="8">
    <source>
        <dbReference type="ARBA" id="ARBA00023273"/>
    </source>
</evidence>
<dbReference type="GO" id="GO:0097730">
    <property type="term" value="C:non-motile cilium"/>
    <property type="evidence" value="ECO:0007669"/>
    <property type="project" value="TreeGrafter"/>
</dbReference>
<keyword evidence="17 18" id="KW-0862">Zinc</keyword>
<gene>
    <name evidence="15" type="ORF">TTHERM_00261950</name>
</gene>
<evidence type="ECO:0000259" key="14">
    <source>
        <dbReference type="Pfam" id="PF25768"/>
    </source>
</evidence>
<sequence length="1195" mass="137909">MFVFLSKKIGMPNNAKIEAVCWNKEQGWIAAGGEKGILKVLKIEDQRQKDGSNPTTTGQLLVNNTLEYHTSNVYLVTWNDRYRKLTSVEENGIIVVWAYFRELQLWKEEMINDRKKSVVRDLKWSPDGQKVCIAYEDGAVIVGSVEGSPLWRKEFPHKLALIEWSPDSKMMIFGTPEGEVRVYDSQGMEMQRLKIHCLQKLIDPSKSFSPDLPLAAIDWFPQAKMYTDDTPPGLCIAYQCGRVQLMKNEKDDEPVLIDTMMKIFTVKWNPSGSMFAISGTQDENGELKGVVQFYSNAGHHLKTLRVPGSDRVTGVSWEGSGLRIAMAVNQAIFFANIKPDHKWAYMSDGTLAFAYQKIDRVEYTIIFWDTINNKKNLKFVKNLCCLRASGDLCCIVTELIGYDLWQIDLCNSIGSPIDSKQINIYPNAVTMTKTHIIVCSQDHVYAWQYKNQVERLTTFEQQTGLRRVGREQAWFIDKENDSNNQYDKDTYDVEPQSEDVICTVAANENFLLVARISGTINVYTFPHISLENKLHIQTRPSQMSLNKDATRLAIIDHNGNLNILKITPQGDELLPFEKKECWFVKYSDDIPESFVFMERSRMYIVNDQTPEEPIITEGYICQYKDFQVKIVYLDDIMKSPDGVLRKEELTLEIEANILKDIKDQLYKKSMQEMFIVIKQHDNDCLWRVYAKKALEDNDFDSAENAFVQCKDYASLKFLQRVRELDDRERQRAEIQCYFNKVEEAEEIYNKIERRDLSIQMRMKLGDWAQVVDQIREGTGQDVELQKARLELGNYYAENFQWDKAAKQYALAKYNPGLIEAYTRIQDYEGLEKLIAEIPERNELLQDMGDRFQQAGLCDAAVKCYEKFGDIKQAIDCCVLLNHWNLAVELAEQYNFVQIEGLLVQYANQLLEKRRKLEAAELYRKAKRNTEAAKILSQIADDLTERDANPLNIKKMYVMAALEVDLYKKRMLDATMTGQATSTAKTLNSLITSTINTSSADKILNNPWRGAEAWHFFILAQRQLYNGQFKYALKSALRLGEYELEIDQKKIYSLIAIAAYYNKSFRECSRAFVKLQNLENITEDEKERYEAIAVSIFTKHPPLDSPCEYTPCVGKNCSQQVSEYDIHCRACGSNFSPCVASGRPIFQKEFYQCKNCRHKMIESEVSRLKLYNCALCHSPIDFKRFTESNNNNNNNI</sequence>
<dbReference type="Pfam" id="PF24797">
    <property type="entry name" value="Beta-prop_WDR35_TULP_N"/>
    <property type="match status" value="1"/>
</dbReference>
<dbReference type="InterPro" id="IPR056157">
    <property type="entry name" value="TPR_IFT80_172_dom"/>
</dbReference>
<feature type="domain" description="IFT121-like TPR repeats" evidence="14">
    <location>
        <begin position="1005"/>
        <end position="1102"/>
    </location>
</feature>
<name>Q22U89_TETTS</name>
<keyword evidence="8" id="KW-0966">Cell projection</keyword>
<evidence type="ECO:0000256" key="4">
    <source>
        <dbReference type="ARBA" id="ARBA00022737"/>
    </source>
</evidence>
<reference evidence="16" key="1">
    <citation type="journal article" date="2006" name="PLoS Biol.">
        <title>Macronuclear genome sequence of the ciliate Tetrahymena thermophila, a model eukaryote.</title>
        <authorList>
            <person name="Eisen J.A."/>
            <person name="Coyne R.S."/>
            <person name="Wu M."/>
            <person name="Wu D."/>
            <person name="Thiagarajan M."/>
            <person name="Wortman J.R."/>
            <person name="Badger J.H."/>
            <person name="Ren Q."/>
            <person name="Amedeo P."/>
            <person name="Jones K.M."/>
            <person name="Tallon L.J."/>
            <person name="Delcher A.L."/>
            <person name="Salzberg S.L."/>
            <person name="Silva J.C."/>
            <person name="Haas B.J."/>
            <person name="Majoros W.H."/>
            <person name="Farzad M."/>
            <person name="Carlton J.M."/>
            <person name="Smith R.K. Jr."/>
            <person name="Garg J."/>
            <person name="Pearlman R.E."/>
            <person name="Karrer K.M."/>
            <person name="Sun L."/>
            <person name="Manning G."/>
            <person name="Elde N.C."/>
            <person name="Turkewitz A.P."/>
            <person name="Asai D.J."/>
            <person name="Wilkes D.E."/>
            <person name="Wang Y."/>
            <person name="Cai H."/>
            <person name="Collins K."/>
            <person name="Stewart B.A."/>
            <person name="Lee S.R."/>
            <person name="Wilamowska K."/>
            <person name="Weinberg Z."/>
            <person name="Ruzzo W.L."/>
            <person name="Wloga D."/>
            <person name="Gaertig J."/>
            <person name="Frankel J."/>
            <person name="Tsao C.-C."/>
            <person name="Gorovsky M.A."/>
            <person name="Keeling P.J."/>
            <person name="Waller R.F."/>
            <person name="Patron N.J."/>
            <person name="Cherry J.M."/>
            <person name="Stover N.A."/>
            <person name="Krieger C.J."/>
            <person name="del Toro C."/>
            <person name="Ryder H.F."/>
            <person name="Williamson S.C."/>
            <person name="Barbeau R.A."/>
            <person name="Hamilton E.P."/>
            <person name="Orias E."/>
        </authorList>
    </citation>
    <scope>NUCLEOTIDE SEQUENCE [LARGE SCALE GENOMIC DNA]</scope>
    <source>
        <strain evidence="16">SB210</strain>
    </source>
</reference>
<dbReference type="InterPro" id="IPR056158">
    <property type="entry name" value="Beta-prop_IFT121_2nd"/>
</dbReference>
<dbReference type="EMBL" id="GG662830">
    <property type="protein sequence ID" value="EAR88798.2"/>
    <property type="molecule type" value="Genomic_DNA"/>
</dbReference>
<dbReference type="Pfam" id="PF25768">
    <property type="entry name" value="TPR_IFT121"/>
    <property type="match status" value="1"/>
</dbReference>
<dbReference type="Gene3D" id="1.25.40.470">
    <property type="match status" value="1"/>
</dbReference>